<dbReference type="InterPro" id="IPR027278">
    <property type="entry name" value="ACCD_DCysDesulf"/>
</dbReference>
<dbReference type="EMBL" id="JANCMU010000001">
    <property type="protein sequence ID" value="MDG4945516.1"/>
    <property type="molecule type" value="Genomic_DNA"/>
</dbReference>
<reference evidence="7" key="1">
    <citation type="submission" date="2022-07" db="EMBL/GenBank/DDBJ databases">
        <title>Description and genome-wide analysis of Profundicola chukchiensis gen. nov., sp. nov., marine bacteria isolated from bottom sediments of the Chukchi Sea.</title>
        <authorList>
            <person name="Romanenko L."/>
            <person name="Otstavnykh N."/>
            <person name="Kurilenko V."/>
            <person name="Eremeev V."/>
            <person name="Velansky P."/>
            <person name="Mikhailov V."/>
            <person name="Isaeva M."/>
        </authorList>
    </citation>
    <scope>NUCLEOTIDE SEQUENCE</scope>
    <source>
        <strain evidence="7">KMM 9713</strain>
    </source>
</reference>
<keyword evidence="8" id="KW-1185">Reference proteome</keyword>
<accession>A0A9X4MV89</accession>
<dbReference type="RefSeq" id="WP_304420109.1">
    <property type="nucleotide sequence ID" value="NZ_JANCMU010000001.1"/>
</dbReference>
<dbReference type="GO" id="GO:0019148">
    <property type="term" value="F:D-cysteine desulfhydrase activity"/>
    <property type="evidence" value="ECO:0007669"/>
    <property type="project" value="TreeGrafter"/>
</dbReference>
<dbReference type="PANTHER" id="PTHR43780:SF2">
    <property type="entry name" value="1-AMINOCYCLOPROPANE-1-CARBOXYLATE DEAMINASE-RELATED"/>
    <property type="match status" value="1"/>
</dbReference>
<evidence type="ECO:0000256" key="2">
    <source>
        <dbReference type="ARBA" id="ARBA00008639"/>
    </source>
</evidence>
<dbReference type="InterPro" id="IPR001926">
    <property type="entry name" value="TrpB-like_PALP"/>
</dbReference>
<comment type="caution">
    <text evidence="7">The sequence shown here is derived from an EMBL/GenBank/DDBJ whole genome shotgun (WGS) entry which is preliminary data.</text>
</comment>
<dbReference type="Proteomes" id="UP001152599">
    <property type="component" value="Unassembled WGS sequence"/>
</dbReference>
<dbReference type="PIRSF" id="PIRSF006278">
    <property type="entry name" value="ACCD_DCysDesulf"/>
    <property type="match status" value="1"/>
</dbReference>
<feature type="active site" description="Nucleophile" evidence="4">
    <location>
        <position position="65"/>
    </location>
</feature>
<comment type="similarity">
    <text evidence="2">Belongs to the ACC deaminase/D-cysteine desulfhydrase family.</text>
</comment>
<gene>
    <name evidence="7" type="ORF">NMK71_03745</name>
</gene>
<keyword evidence="3 5" id="KW-0663">Pyridoxal phosphate</keyword>
<evidence type="ECO:0000313" key="8">
    <source>
        <dbReference type="Proteomes" id="UP001152599"/>
    </source>
</evidence>
<evidence type="ECO:0000256" key="4">
    <source>
        <dbReference type="PIRSR" id="PIRSR006278-1"/>
    </source>
</evidence>
<evidence type="ECO:0000313" key="7">
    <source>
        <dbReference type="EMBL" id="MDG4945516.1"/>
    </source>
</evidence>
<dbReference type="Pfam" id="PF00291">
    <property type="entry name" value="PALP"/>
    <property type="match status" value="1"/>
</dbReference>
<dbReference type="SUPFAM" id="SSF53686">
    <property type="entry name" value="Tryptophan synthase beta subunit-like PLP-dependent enzymes"/>
    <property type="match status" value="1"/>
</dbReference>
<dbReference type="AlphaFoldDB" id="A0A9X4MV89"/>
<evidence type="ECO:0000256" key="1">
    <source>
        <dbReference type="ARBA" id="ARBA00001933"/>
    </source>
</evidence>
<dbReference type="Gene3D" id="3.40.50.1100">
    <property type="match status" value="2"/>
</dbReference>
<comment type="cofactor">
    <cofactor evidence="1">
        <name>pyridoxal 5'-phosphate</name>
        <dbReference type="ChEBI" id="CHEBI:597326"/>
    </cofactor>
</comment>
<name>A0A9X4MV89_9FLAO</name>
<proteinExistence type="inferred from homology"/>
<evidence type="ECO:0000259" key="6">
    <source>
        <dbReference type="Pfam" id="PF00291"/>
    </source>
</evidence>
<feature type="modified residue" description="N6-(pyridoxal phosphate)lysine" evidence="5">
    <location>
        <position position="38"/>
    </location>
</feature>
<dbReference type="InterPro" id="IPR036052">
    <property type="entry name" value="TrpB-like_PALP_sf"/>
</dbReference>
<dbReference type="PANTHER" id="PTHR43780">
    <property type="entry name" value="1-AMINOCYCLOPROPANE-1-CARBOXYLATE DEAMINASE-RELATED"/>
    <property type="match status" value="1"/>
</dbReference>
<feature type="domain" description="Tryptophan synthase beta chain-like PALP" evidence="6">
    <location>
        <begin position="12"/>
        <end position="281"/>
    </location>
</feature>
<sequence length="297" mass="33284">MKHIIIPACPIQSISTPYTVQLDVLREDLNHPLIQGNKFRKLKYNLIEAQKLNLDTLLTFGGAYSNHIHATAAAAKAFGFKSIGIIRGEELATKELNPTLKDAQNMGMDLKFISRTEYRDLTQNHNYHHLQEQFPNTYILPEGGSNELAVKGCEEILDERTSAYDFICVPMGTAGTISGIIRSAKPHQKVLGFPALKGADFLKESIEAYTTHTHYEIINAYHFGGYAKFTDVLIKFVNNFSAESQIPVEPIYTGKMFYGILDLIENDYFPENSKILAIHTGGLQGIEGFNKAHKQFI</sequence>
<evidence type="ECO:0000256" key="3">
    <source>
        <dbReference type="ARBA" id="ARBA00022898"/>
    </source>
</evidence>
<evidence type="ECO:0000256" key="5">
    <source>
        <dbReference type="PIRSR" id="PIRSR006278-2"/>
    </source>
</evidence>
<organism evidence="7 8">
    <name type="scientific">Profundicola chukchiensis</name>
    <dbReference type="NCBI Taxonomy" id="2961959"/>
    <lineage>
        <taxon>Bacteria</taxon>
        <taxon>Pseudomonadati</taxon>
        <taxon>Bacteroidota</taxon>
        <taxon>Flavobacteriia</taxon>
        <taxon>Flavobacteriales</taxon>
        <taxon>Weeksellaceae</taxon>
        <taxon>Profundicola</taxon>
    </lineage>
</organism>
<protein>
    <submittedName>
        <fullName evidence="7">Pyridoxal-phosphate dependent enzyme</fullName>
    </submittedName>
</protein>